<sequence length="78" mass="8422">METGIKSLSGPFLVNLFSFCQKFSKPASLPPRAADAAMNLVDRDADSASPVTASKIFRGHLPPRAVIFKVRLKSSTVM</sequence>
<gene>
    <name evidence="1" type="ORF">GTP90_21745</name>
</gene>
<dbReference type="EMBL" id="WWCX01000046">
    <property type="protein sequence ID" value="MYM96485.1"/>
    <property type="molecule type" value="Genomic_DNA"/>
</dbReference>
<name>A0A845GS48_9BURK</name>
<reference evidence="1" key="1">
    <citation type="submission" date="2019-12" db="EMBL/GenBank/DDBJ databases">
        <title>Novel species isolated from a subtropical stream in China.</title>
        <authorList>
            <person name="Lu H."/>
        </authorList>
    </citation>
    <scope>NUCLEOTIDE SEQUENCE [LARGE SCALE GENOMIC DNA]</scope>
    <source>
        <strain evidence="1">FT81W</strain>
    </source>
</reference>
<dbReference type="Proteomes" id="UP000447355">
    <property type="component" value="Unassembled WGS sequence"/>
</dbReference>
<organism evidence="1 2">
    <name type="scientific">Duganella vulcania</name>
    <dbReference type="NCBI Taxonomy" id="2692166"/>
    <lineage>
        <taxon>Bacteria</taxon>
        <taxon>Pseudomonadati</taxon>
        <taxon>Pseudomonadota</taxon>
        <taxon>Betaproteobacteria</taxon>
        <taxon>Burkholderiales</taxon>
        <taxon>Oxalobacteraceae</taxon>
        <taxon>Telluria group</taxon>
        <taxon>Duganella</taxon>
    </lineage>
</organism>
<evidence type="ECO:0000313" key="1">
    <source>
        <dbReference type="EMBL" id="MYM96485.1"/>
    </source>
</evidence>
<proteinExistence type="predicted"/>
<accession>A0A845GS48</accession>
<dbReference type="RefSeq" id="WP_161085500.1">
    <property type="nucleotide sequence ID" value="NZ_WWCX01000046.1"/>
</dbReference>
<dbReference type="AlphaFoldDB" id="A0A845GS48"/>
<comment type="caution">
    <text evidence="1">The sequence shown here is derived from an EMBL/GenBank/DDBJ whole genome shotgun (WGS) entry which is preliminary data.</text>
</comment>
<evidence type="ECO:0000313" key="2">
    <source>
        <dbReference type="Proteomes" id="UP000447355"/>
    </source>
</evidence>
<protein>
    <submittedName>
        <fullName evidence="1">Uncharacterized protein</fullName>
    </submittedName>
</protein>